<dbReference type="PANTHER" id="PTHR37313:SF2">
    <property type="entry name" value="UPF0749 PROTEIN YLXX"/>
    <property type="match status" value="1"/>
</dbReference>
<dbReference type="OrthoDB" id="9776196at2"/>
<dbReference type="Pfam" id="PF05949">
    <property type="entry name" value="DUF881"/>
    <property type="match status" value="1"/>
</dbReference>
<proteinExistence type="inferred from homology"/>
<protein>
    <submittedName>
        <fullName evidence="3">DUF881 domain-containing protein</fullName>
    </submittedName>
</protein>
<keyword evidence="2" id="KW-0175">Coiled coil</keyword>
<evidence type="ECO:0000256" key="1">
    <source>
        <dbReference type="ARBA" id="ARBA00009108"/>
    </source>
</evidence>
<reference evidence="3 4" key="1">
    <citation type="submission" date="2020-01" db="EMBL/GenBank/DDBJ databases">
        <title>Whole-genome sequence of Heliobacterium undosum DSM 13378.</title>
        <authorList>
            <person name="Kyndt J.A."/>
            <person name="Meyer T.E."/>
        </authorList>
    </citation>
    <scope>NUCLEOTIDE SEQUENCE [LARGE SCALE GENOMIC DNA]</scope>
    <source>
        <strain evidence="3 4">DSM 13378</strain>
    </source>
</reference>
<dbReference type="Proteomes" id="UP000463470">
    <property type="component" value="Unassembled WGS sequence"/>
</dbReference>
<evidence type="ECO:0000313" key="3">
    <source>
        <dbReference type="EMBL" id="MZP28518.1"/>
    </source>
</evidence>
<gene>
    <name evidence="3" type="ORF">GTO91_02110</name>
</gene>
<dbReference type="EMBL" id="WXEY01000002">
    <property type="protein sequence ID" value="MZP28518.1"/>
    <property type="molecule type" value="Genomic_DNA"/>
</dbReference>
<dbReference type="InterPro" id="IPR010273">
    <property type="entry name" value="DUF881"/>
</dbReference>
<dbReference type="AlphaFoldDB" id="A0A845L430"/>
<organism evidence="3 4">
    <name type="scientific">Heliomicrobium undosum</name>
    <dbReference type="NCBI Taxonomy" id="121734"/>
    <lineage>
        <taxon>Bacteria</taxon>
        <taxon>Bacillati</taxon>
        <taxon>Bacillota</taxon>
        <taxon>Clostridia</taxon>
        <taxon>Eubacteriales</taxon>
        <taxon>Heliobacteriaceae</taxon>
        <taxon>Heliomicrobium</taxon>
    </lineage>
</organism>
<comment type="similarity">
    <text evidence="1">Belongs to the UPF0749 family.</text>
</comment>
<name>A0A845L430_9FIRM</name>
<evidence type="ECO:0000256" key="2">
    <source>
        <dbReference type="SAM" id="Coils"/>
    </source>
</evidence>
<evidence type="ECO:0000313" key="4">
    <source>
        <dbReference type="Proteomes" id="UP000463470"/>
    </source>
</evidence>
<keyword evidence="4" id="KW-1185">Reference proteome</keyword>
<dbReference type="PANTHER" id="PTHR37313">
    <property type="entry name" value="UPF0749 PROTEIN RV1825"/>
    <property type="match status" value="1"/>
</dbReference>
<sequence length="252" mass="28035">MQWNRRNQAIAVVTLVCFFIGLSTTVQWRTQTEIVRQSSAASVDELTATLIQTERSKEALAAQLMELKGQLAKYREGENSKQALQQSLEKTRITAGLTRVEGPGIVITLNDSPRAQQLETIRKDDPNNYYIHDAYLRELVNTLWTGGAEAISINDQRLISTSEIFCGGTTIFVNGEYITPPFVISAVGDPKTLTASVNMAMTTLFLKNLRQQYGIVFDVVPSDRIDLPPYRGEVKFQYAKAVQDDQAAGTQP</sequence>
<dbReference type="Gene3D" id="3.30.70.1880">
    <property type="entry name" value="Protein of unknown function DUF881"/>
    <property type="match status" value="1"/>
</dbReference>
<comment type="caution">
    <text evidence="3">The sequence shown here is derived from an EMBL/GenBank/DDBJ whole genome shotgun (WGS) entry which is preliminary data.</text>
</comment>
<dbReference type="RefSeq" id="WP_161254191.1">
    <property type="nucleotide sequence ID" value="NZ_WXEY01000002.1"/>
</dbReference>
<accession>A0A845L430</accession>
<feature type="coiled-coil region" evidence="2">
    <location>
        <begin position="43"/>
        <end position="77"/>
    </location>
</feature>